<proteinExistence type="predicted"/>
<keyword evidence="3" id="KW-0378">Hydrolase</keyword>
<evidence type="ECO:0000256" key="5">
    <source>
        <dbReference type="ARBA" id="ARBA00023242"/>
    </source>
</evidence>
<feature type="region of interest" description="Disordered" evidence="6">
    <location>
        <begin position="23"/>
        <end position="88"/>
    </location>
</feature>
<comment type="subcellular location">
    <subcellularLocation>
        <location evidence="1">Nucleus</location>
    </subcellularLocation>
</comment>
<keyword evidence="4" id="KW-0067">ATP-binding</keyword>
<evidence type="ECO:0000256" key="1">
    <source>
        <dbReference type="ARBA" id="ARBA00004123"/>
    </source>
</evidence>
<protein>
    <submittedName>
        <fullName evidence="7">Uncharacterized protein</fullName>
    </submittedName>
</protein>
<dbReference type="GO" id="GO:0005524">
    <property type="term" value="F:ATP binding"/>
    <property type="evidence" value="ECO:0007669"/>
    <property type="project" value="UniProtKB-KW"/>
</dbReference>
<name>A0A7J7MXC2_9MAGN</name>
<dbReference type="GO" id="GO:0005634">
    <property type="term" value="C:nucleus"/>
    <property type="evidence" value="ECO:0007669"/>
    <property type="project" value="UniProtKB-SubCell"/>
</dbReference>
<dbReference type="EMBL" id="JACGCM010001189">
    <property type="protein sequence ID" value="KAF6159599.1"/>
    <property type="molecule type" value="Genomic_DNA"/>
</dbReference>
<sequence length="312" mass="35419">MSSGSSSSKKNKLRTLGKERYCSIGDRVDGDDGRGETICYGEEEIDSSSPRDEYDDDTIWEKGELPQEEFEDEASSEQTAPPPFPRKFQFGVKVPKPLEKSEYEKEMDFLWAQMEFGMKSNETGSFMSVVNSEDNNKDVSEAELKADPSSLCRKGAHRFVFNKEIGLKCSICSFVSPEIKYILPPWVMDQSERSSKNRYAHEEDSSTLDGFMFQDIGCSSQGSHIHFKGTVWERFLYIKKSLYVHQQEGFEFLWNNIAGGIELDKSKRFASPHGVGGCDFLFPWKKEDLVDFCLSQNLHGSFQGDLAGHYGI</sequence>
<evidence type="ECO:0000256" key="3">
    <source>
        <dbReference type="ARBA" id="ARBA00022806"/>
    </source>
</evidence>
<evidence type="ECO:0000256" key="6">
    <source>
        <dbReference type="SAM" id="MobiDB-lite"/>
    </source>
</evidence>
<gene>
    <name evidence="7" type="ORF">GIB67_034561</name>
</gene>
<accession>A0A7J7MXC2</accession>
<feature type="compositionally biased region" description="Basic and acidic residues" evidence="6">
    <location>
        <begin position="23"/>
        <end position="35"/>
    </location>
</feature>
<dbReference type="PANTHER" id="PTHR45821:SF5">
    <property type="entry name" value="SNF2 DOMAIN-CONTAINING PROTEIN CLASSY 4"/>
    <property type="match status" value="1"/>
</dbReference>
<keyword evidence="8" id="KW-1185">Reference proteome</keyword>
<dbReference type="Proteomes" id="UP000541444">
    <property type="component" value="Unassembled WGS sequence"/>
</dbReference>
<dbReference type="OrthoDB" id="2020972at2759"/>
<feature type="compositionally biased region" description="Acidic residues" evidence="6">
    <location>
        <begin position="66"/>
        <end position="75"/>
    </location>
</feature>
<organism evidence="7 8">
    <name type="scientific">Kingdonia uniflora</name>
    <dbReference type="NCBI Taxonomy" id="39325"/>
    <lineage>
        <taxon>Eukaryota</taxon>
        <taxon>Viridiplantae</taxon>
        <taxon>Streptophyta</taxon>
        <taxon>Embryophyta</taxon>
        <taxon>Tracheophyta</taxon>
        <taxon>Spermatophyta</taxon>
        <taxon>Magnoliopsida</taxon>
        <taxon>Ranunculales</taxon>
        <taxon>Circaeasteraceae</taxon>
        <taxon>Kingdonia</taxon>
    </lineage>
</organism>
<dbReference type="GO" id="GO:0004386">
    <property type="term" value="F:helicase activity"/>
    <property type="evidence" value="ECO:0007669"/>
    <property type="project" value="UniProtKB-KW"/>
</dbReference>
<reference evidence="7 8" key="1">
    <citation type="journal article" date="2020" name="IScience">
        <title>Genome Sequencing of the Endangered Kingdonia uniflora (Circaeasteraceae, Ranunculales) Reveals Potential Mechanisms of Evolutionary Specialization.</title>
        <authorList>
            <person name="Sun Y."/>
            <person name="Deng T."/>
            <person name="Zhang A."/>
            <person name="Moore M.J."/>
            <person name="Landis J.B."/>
            <person name="Lin N."/>
            <person name="Zhang H."/>
            <person name="Zhang X."/>
            <person name="Huang J."/>
            <person name="Zhang X."/>
            <person name="Sun H."/>
            <person name="Wang H."/>
        </authorList>
    </citation>
    <scope>NUCLEOTIDE SEQUENCE [LARGE SCALE GENOMIC DNA]</scope>
    <source>
        <strain evidence="7">TB1705</strain>
        <tissue evidence="7">Leaf</tissue>
    </source>
</reference>
<dbReference type="PANTHER" id="PTHR45821">
    <property type="entry name" value="SNF2 DOMAIN-CONTAINING PROTEIN CLASSY 2-RELATED"/>
    <property type="match status" value="1"/>
</dbReference>
<evidence type="ECO:0000256" key="2">
    <source>
        <dbReference type="ARBA" id="ARBA00022741"/>
    </source>
</evidence>
<evidence type="ECO:0000256" key="4">
    <source>
        <dbReference type="ARBA" id="ARBA00022840"/>
    </source>
</evidence>
<evidence type="ECO:0000313" key="8">
    <source>
        <dbReference type="Proteomes" id="UP000541444"/>
    </source>
</evidence>
<comment type="caution">
    <text evidence="7">The sequence shown here is derived from an EMBL/GenBank/DDBJ whole genome shotgun (WGS) entry which is preliminary data.</text>
</comment>
<dbReference type="GO" id="GO:0080188">
    <property type="term" value="P:gene silencing by siRNA-directed DNA methylation"/>
    <property type="evidence" value="ECO:0007669"/>
    <property type="project" value="InterPro"/>
</dbReference>
<dbReference type="AlphaFoldDB" id="A0A7J7MXC2"/>
<keyword evidence="3" id="KW-0347">Helicase</keyword>
<keyword evidence="2" id="KW-0547">Nucleotide-binding</keyword>
<dbReference type="InterPro" id="IPR044567">
    <property type="entry name" value="CLSY/DRD1"/>
</dbReference>
<evidence type="ECO:0000313" key="7">
    <source>
        <dbReference type="EMBL" id="KAF6159599.1"/>
    </source>
</evidence>
<keyword evidence="5" id="KW-0539">Nucleus</keyword>